<organism evidence="1 2">
    <name type="scientific">Linum trigynum</name>
    <dbReference type="NCBI Taxonomy" id="586398"/>
    <lineage>
        <taxon>Eukaryota</taxon>
        <taxon>Viridiplantae</taxon>
        <taxon>Streptophyta</taxon>
        <taxon>Embryophyta</taxon>
        <taxon>Tracheophyta</taxon>
        <taxon>Spermatophyta</taxon>
        <taxon>Magnoliopsida</taxon>
        <taxon>eudicotyledons</taxon>
        <taxon>Gunneridae</taxon>
        <taxon>Pentapetalae</taxon>
        <taxon>rosids</taxon>
        <taxon>fabids</taxon>
        <taxon>Malpighiales</taxon>
        <taxon>Linaceae</taxon>
        <taxon>Linum</taxon>
    </lineage>
</organism>
<proteinExistence type="predicted"/>
<dbReference type="AlphaFoldDB" id="A0AAV2F9J3"/>
<gene>
    <name evidence="1" type="ORF">LTRI10_LOCUS34666</name>
</gene>
<protein>
    <submittedName>
        <fullName evidence="1">Uncharacterized protein</fullName>
    </submittedName>
</protein>
<accession>A0AAV2F9J3</accession>
<evidence type="ECO:0000313" key="1">
    <source>
        <dbReference type="EMBL" id="CAL1394145.1"/>
    </source>
</evidence>
<keyword evidence="2" id="KW-1185">Reference proteome</keyword>
<dbReference type="EMBL" id="OZ034819">
    <property type="protein sequence ID" value="CAL1394145.1"/>
    <property type="molecule type" value="Genomic_DNA"/>
</dbReference>
<name>A0AAV2F9J3_9ROSI</name>
<evidence type="ECO:0000313" key="2">
    <source>
        <dbReference type="Proteomes" id="UP001497516"/>
    </source>
</evidence>
<reference evidence="1 2" key="1">
    <citation type="submission" date="2024-04" db="EMBL/GenBank/DDBJ databases">
        <authorList>
            <person name="Fracassetti M."/>
        </authorList>
    </citation>
    <scope>NUCLEOTIDE SEQUENCE [LARGE SCALE GENOMIC DNA]</scope>
</reference>
<sequence length="66" mass="7040">MCKTGTGAESPAGDGVEQAATVTKPAVFCVGGLERRLQWELAALGRELENRRPENEQSGETVRLPA</sequence>
<dbReference type="Proteomes" id="UP001497516">
    <property type="component" value="Chromosome 6"/>
</dbReference>